<evidence type="ECO:0000256" key="1">
    <source>
        <dbReference type="SAM" id="MobiDB-lite"/>
    </source>
</evidence>
<evidence type="ECO:0000313" key="2">
    <source>
        <dbReference type="EMBL" id="SDQ06022.1"/>
    </source>
</evidence>
<dbReference type="STRING" id="1079994.SAMN04488565_0142"/>
<evidence type="ECO:0008006" key="4">
    <source>
        <dbReference type="Google" id="ProtNLM"/>
    </source>
</evidence>
<protein>
    <recommendedName>
        <fullName evidence="4">Excreted virulence factor EspC, type VII ESX diderm</fullName>
    </recommendedName>
</protein>
<accession>A0A1H0XSY9</accession>
<dbReference type="EMBL" id="FNKB01000001">
    <property type="protein sequence ID" value="SDQ06022.1"/>
    <property type="molecule type" value="Genomic_DNA"/>
</dbReference>
<organism evidence="2 3">
    <name type="scientific">Leucobacter chromiiresistens</name>
    <dbReference type="NCBI Taxonomy" id="1079994"/>
    <lineage>
        <taxon>Bacteria</taxon>
        <taxon>Bacillati</taxon>
        <taxon>Actinomycetota</taxon>
        <taxon>Actinomycetes</taxon>
        <taxon>Micrococcales</taxon>
        <taxon>Microbacteriaceae</taxon>
        <taxon>Leucobacter</taxon>
    </lineage>
</organism>
<gene>
    <name evidence="2" type="ORF">SAMN04488565_0142</name>
</gene>
<proteinExistence type="predicted"/>
<feature type="region of interest" description="Disordered" evidence="1">
    <location>
        <begin position="18"/>
        <end position="41"/>
    </location>
</feature>
<sequence length="102" mass="10368">MSDRLTLSDSELSLAGSTLGTAARTMEEGSEGRPSAQFPSLTGIGDEADEFLRSIEVAQNALADAAKSASHAVNGLMEDSSALDARLAASLYSGYAVGTGAQ</sequence>
<dbReference type="Proteomes" id="UP000182690">
    <property type="component" value="Unassembled WGS sequence"/>
</dbReference>
<reference evidence="2 3" key="1">
    <citation type="submission" date="2016-10" db="EMBL/GenBank/DDBJ databases">
        <authorList>
            <person name="de Groot N.N."/>
        </authorList>
    </citation>
    <scope>NUCLEOTIDE SEQUENCE [LARGE SCALE GENOMIC DNA]</scope>
    <source>
        <strain evidence="2 3">DSM 22788</strain>
    </source>
</reference>
<name>A0A1H0XSY9_9MICO</name>
<dbReference type="AlphaFoldDB" id="A0A1H0XSY9"/>
<evidence type="ECO:0000313" key="3">
    <source>
        <dbReference type="Proteomes" id="UP000182690"/>
    </source>
</evidence>